<evidence type="ECO:0000259" key="1">
    <source>
        <dbReference type="Pfam" id="PF10536"/>
    </source>
</evidence>
<dbReference type="AlphaFoldDB" id="C6JRN7"/>
<dbReference type="GO" id="GO:0010073">
    <property type="term" value="P:meristem maintenance"/>
    <property type="evidence" value="ECO:0007669"/>
    <property type="project" value="InterPro"/>
</dbReference>
<organism evidence="2">
    <name type="scientific">Sorghum bicolor</name>
    <name type="common">Sorghum</name>
    <name type="synonym">Sorghum vulgare</name>
    <dbReference type="NCBI Taxonomy" id="4558"/>
    <lineage>
        <taxon>Eukaryota</taxon>
        <taxon>Viridiplantae</taxon>
        <taxon>Streptophyta</taxon>
        <taxon>Embryophyta</taxon>
        <taxon>Tracheophyta</taxon>
        <taxon>Spermatophyta</taxon>
        <taxon>Magnoliopsida</taxon>
        <taxon>Liliopsida</taxon>
        <taxon>Poales</taxon>
        <taxon>Poaceae</taxon>
        <taxon>PACMAD clade</taxon>
        <taxon>Panicoideae</taxon>
        <taxon>Andropogonodae</taxon>
        <taxon>Andropogoneae</taxon>
        <taxon>Sorghinae</taxon>
        <taxon>Sorghum</taxon>
    </lineage>
</organism>
<name>C6JRN7_SORBI</name>
<proteinExistence type="predicted"/>
<protein>
    <recommendedName>
        <fullName evidence="1">Aminotransferase-like plant mobile domain-containing protein</fullName>
    </recommendedName>
</protein>
<accession>C6JRN7</accession>
<gene>
    <name evidence="2" type="primary">Sb0011s009690</name>
    <name evidence="2" type="ORF">SORBIDRAFT_0011s009690</name>
</gene>
<dbReference type="EMBL" id="GL002605">
    <property type="protein sequence ID" value="EES20162.1"/>
    <property type="molecule type" value="Genomic_DNA"/>
</dbReference>
<dbReference type="Pfam" id="PF10536">
    <property type="entry name" value="PMD"/>
    <property type="match status" value="1"/>
</dbReference>
<reference evidence="2" key="1">
    <citation type="journal article" date="2009" name="Nature">
        <title>The Sorghum bicolor genome and the diversification of grasses.</title>
        <authorList>
            <person name="Paterson A.H."/>
            <person name="Bowers J.E."/>
            <person name="Bruggmann R."/>
            <person name="Dubchak I."/>
            <person name="Grimwood J."/>
            <person name="Gundlach H."/>
            <person name="Haberer G."/>
            <person name="Hellsten U."/>
            <person name="Mitros T."/>
            <person name="Poliakov A."/>
            <person name="Schmutz J."/>
            <person name="Spannagl M."/>
            <person name="Tang H."/>
            <person name="Wang X."/>
            <person name="Wicker T."/>
            <person name="Bharti A.K."/>
            <person name="Chapman J."/>
            <person name="Feltus F.A."/>
            <person name="Gowik U."/>
            <person name="Grigoriev I.V."/>
            <person name="Lyons E."/>
            <person name="Maher C.A."/>
            <person name="Martis M."/>
            <person name="Narechania A."/>
            <person name="Otillar R.P."/>
            <person name="Penning B.W."/>
            <person name="Salamov A.A."/>
            <person name="Wang Y."/>
            <person name="Zhang L."/>
            <person name="Carpita N.C."/>
            <person name="Freeling M."/>
            <person name="Gingle A.R."/>
            <person name="Hash C.T."/>
            <person name="Keller B."/>
            <person name="Klein P."/>
            <person name="Kresovich S."/>
            <person name="McCann M.C."/>
            <person name="Ming R."/>
            <person name="Peterson D.G."/>
            <person name="Mehboob-ur-Rahman"/>
            <person name="Ware D."/>
            <person name="Westhoff P."/>
            <person name="Mayer K.F."/>
            <person name="Messing J."/>
            <person name="Rokhsar D.S."/>
        </authorList>
    </citation>
    <scope>NUCLEOTIDE SEQUENCE [LARGE SCALE GENOMIC DNA]</scope>
</reference>
<evidence type="ECO:0000313" key="2">
    <source>
        <dbReference type="EMBL" id="EES20162.1"/>
    </source>
</evidence>
<feature type="domain" description="Aminotransferase-like plant mobile" evidence="1">
    <location>
        <begin position="4"/>
        <end position="90"/>
    </location>
</feature>
<dbReference type="InterPro" id="IPR044824">
    <property type="entry name" value="MAIN-like"/>
</dbReference>
<dbReference type="PANTHER" id="PTHR46033:SF8">
    <property type="entry name" value="PROTEIN MAINTENANCE OF MERISTEMS-LIKE"/>
    <property type="match status" value="1"/>
</dbReference>
<dbReference type="HOGENOM" id="CLU_1780099_0_0_1"/>
<sequence>MRGPLICFYAVEYHLPHRVARQFGRLQPCPPEDFSTSWQLHKYNRQKKKKITDWQLEHHRYIDEWNLMEQNNMRIFAVHRDNAFREYLAWLGEQTRLQLRLAWTEQDIAEIASGEKGDNPYDIATRGGRQVEIALVLARVVSA</sequence>
<dbReference type="PANTHER" id="PTHR46033">
    <property type="entry name" value="PROTEIN MAIN-LIKE 2"/>
    <property type="match status" value="1"/>
</dbReference>
<dbReference type="InterPro" id="IPR019557">
    <property type="entry name" value="AminoTfrase-like_pln_mobile"/>
</dbReference>